<dbReference type="GO" id="GO:0006310">
    <property type="term" value="P:DNA recombination"/>
    <property type="evidence" value="ECO:0007669"/>
    <property type="project" value="UniProtKB-KW"/>
</dbReference>
<comment type="caution">
    <text evidence="8">The sequence shown here is derived from an EMBL/GenBank/DDBJ whole genome shotgun (WGS) entry which is preliminary data.</text>
</comment>
<keyword evidence="3 5" id="KW-0238">DNA-binding</keyword>
<dbReference type="InterPro" id="IPR025166">
    <property type="entry name" value="Integrase_DNA_bind_dom"/>
</dbReference>
<evidence type="ECO:0000259" key="6">
    <source>
        <dbReference type="PROSITE" id="PS51898"/>
    </source>
</evidence>
<dbReference type="GO" id="GO:0003677">
    <property type="term" value="F:DNA binding"/>
    <property type="evidence" value="ECO:0007669"/>
    <property type="project" value="UniProtKB-UniRule"/>
</dbReference>
<feature type="domain" description="Core-binding (CB)" evidence="7">
    <location>
        <begin position="98"/>
        <end position="179"/>
    </location>
</feature>
<reference evidence="9" key="1">
    <citation type="submission" date="2017-09" db="EMBL/GenBank/DDBJ databases">
        <authorList>
            <person name="Feng G."/>
            <person name="Zhu H."/>
        </authorList>
    </citation>
    <scope>NUCLEOTIDE SEQUENCE [LARGE SCALE GENOMIC DNA]</scope>
    <source>
        <strain evidence="9">1PNM-20</strain>
    </source>
</reference>
<accession>A0A2A2SFH6</accession>
<dbReference type="PROSITE" id="PS51900">
    <property type="entry name" value="CB"/>
    <property type="match status" value="1"/>
</dbReference>
<dbReference type="AlphaFoldDB" id="A0A2A2SFH6"/>
<dbReference type="PROSITE" id="PS51898">
    <property type="entry name" value="TYR_RECOMBINASE"/>
    <property type="match status" value="1"/>
</dbReference>
<comment type="similarity">
    <text evidence="1">Belongs to the 'phage' integrase family.</text>
</comment>
<dbReference type="Pfam" id="PF22022">
    <property type="entry name" value="Phage_int_M"/>
    <property type="match status" value="1"/>
</dbReference>
<evidence type="ECO:0000313" key="8">
    <source>
        <dbReference type="EMBL" id="PAX07988.1"/>
    </source>
</evidence>
<gene>
    <name evidence="8" type="ORF">CKY28_10325</name>
</gene>
<dbReference type="EMBL" id="NSLI01000003">
    <property type="protein sequence ID" value="PAX07988.1"/>
    <property type="molecule type" value="Genomic_DNA"/>
</dbReference>
<dbReference type="OrthoDB" id="7388552at2"/>
<dbReference type="Pfam" id="PF13356">
    <property type="entry name" value="Arm-DNA-bind_3"/>
    <property type="match status" value="1"/>
</dbReference>
<evidence type="ECO:0000256" key="4">
    <source>
        <dbReference type="ARBA" id="ARBA00023172"/>
    </source>
</evidence>
<dbReference type="InterPro" id="IPR053876">
    <property type="entry name" value="Phage_int_M"/>
</dbReference>
<dbReference type="Proteomes" id="UP000218151">
    <property type="component" value="Unassembled WGS sequence"/>
</dbReference>
<dbReference type="PANTHER" id="PTHR30629">
    <property type="entry name" value="PROPHAGE INTEGRASE"/>
    <property type="match status" value="1"/>
</dbReference>
<dbReference type="InterPro" id="IPR038488">
    <property type="entry name" value="Integrase_DNA-bd_sf"/>
</dbReference>
<organism evidence="8 9">
    <name type="scientific">Sphingomonas lenta</name>
    <dbReference type="NCBI Taxonomy" id="1141887"/>
    <lineage>
        <taxon>Bacteria</taxon>
        <taxon>Pseudomonadati</taxon>
        <taxon>Pseudomonadota</taxon>
        <taxon>Alphaproteobacteria</taxon>
        <taxon>Sphingomonadales</taxon>
        <taxon>Sphingomonadaceae</taxon>
        <taxon>Sphingomonas</taxon>
    </lineage>
</organism>
<dbReference type="InterPro" id="IPR002104">
    <property type="entry name" value="Integrase_catalytic"/>
</dbReference>
<evidence type="ECO:0000256" key="2">
    <source>
        <dbReference type="ARBA" id="ARBA00022908"/>
    </source>
</evidence>
<evidence type="ECO:0000313" key="9">
    <source>
        <dbReference type="Proteomes" id="UP000218151"/>
    </source>
</evidence>
<name>A0A2A2SFH6_9SPHN</name>
<evidence type="ECO:0000256" key="5">
    <source>
        <dbReference type="PROSITE-ProRule" id="PRU01248"/>
    </source>
</evidence>
<dbReference type="InterPro" id="IPR010998">
    <property type="entry name" value="Integrase_recombinase_N"/>
</dbReference>
<dbReference type="Gene3D" id="3.30.160.390">
    <property type="entry name" value="Integrase, DNA-binding domain"/>
    <property type="match status" value="1"/>
</dbReference>
<dbReference type="InterPro" id="IPR011010">
    <property type="entry name" value="DNA_brk_join_enz"/>
</dbReference>
<keyword evidence="9" id="KW-1185">Reference proteome</keyword>
<feature type="domain" description="Tyr recombinase" evidence="6">
    <location>
        <begin position="199"/>
        <end position="386"/>
    </location>
</feature>
<dbReference type="Pfam" id="PF00589">
    <property type="entry name" value="Phage_integrase"/>
    <property type="match status" value="1"/>
</dbReference>
<dbReference type="InterPro" id="IPR044068">
    <property type="entry name" value="CB"/>
</dbReference>
<dbReference type="GO" id="GO:0015074">
    <property type="term" value="P:DNA integration"/>
    <property type="evidence" value="ECO:0007669"/>
    <property type="project" value="UniProtKB-KW"/>
</dbReference>
<dbReference type="CDD" id="cd00801">
    <property type="entry name" value="INT_P4_C"/>
    <property type="match status" value="1"/>
</dbReference>
<dbReference type="RefSeq" id="WP_095998231.1">
    <property type="nucleotide sequence ID" value="NZ_NSLI01000003.1"/>
</dbReference>
<dbReference type="SUPFAM" id="SSF56349">
    <property type="entry name" value="DNA breaking-rejoining enzymes"/>
    <property type="match status" value="1"/>
</dbReference>
<dbReference type="InterPro" id="IPR013762">
    <property type="entry name" value="Integrase-like_cat_sf"/>
</dbReference>
<dbReference type="InterPro" id="IPR050808">
    <property type="entry name" value="Phage_Integrase"/>
</dbReference>
<proteinExistence type="inferred from homology"/>
<sequence>MALTDTGIRAAKPREREYKLADSGGLYLLVTPSGGRLWRLKYRFLGIERKLALGKYPAMTLGEARKAAHAAKVSMSGGDDPSAAKRRERVARKLAAGITFAAVSQEYVEKAEREGRSPATITKLRWAREWLLPAIGHRPISEVEPHELLAVLKQQENKGNLETARRTRAFASRVFRYAVATARAKTDPAALLLGAVAAPQPKNLAAIIDAKRVGDLLRAIDAYSGNFTTRYALALSPHVFVRPGELRQAEWSEIDFDAAIWRIPAARMKQRREHVVPLSRQSLAIFAAARELTCHGRYVFPAMGKQDRPLSENTVTAALRRMGFAADEMTAHGFRAMASTLLNESGKWSSDAIERALSHRDTDQIRAVYHRGAHWKERVAMAQWWSDHLDTLREGATILPFANAAR</sequence>
<protein>
    <submittedName>
        <fullName evidence="8">Integrase</fullName>
    </submittedName>
</protein>
<dbReference type="PANTHER" id="PTHR30629:SF2">
    <property type="entry name" value="PROPHAGE INTEGRASE INTS-RELATED"/>
    <property type="match status" value="1"/>
</dbReference>
<evidence type="ECO:0000256" key="1">
    <source>
        <dbReference type="ARBA" id="ARBA00008857"/>
    </source>
</evidence>
<keyword evidence="4" id="KW-0233">DNA recombination</keyword>
<evidence type="ECO:0000259" key="7">
    <source>
        <dbReference type="PROSITE" id="PS51900"/>
    </source>
</evidence>
<keyword evidence="2" id="KW-0229">DNA integration</keyword>
<dbReference type="Gene3D" id="1.10.443.10">
    <property type="entry name" value="Intergrase catalytic core"/>
    <property type="match status" value="1"/>
</dbReference>
<dbReference type="Gene3D" id="1.10.150.130">
    <property type="match status" value="1"/>
</dbReference>
<evidence type="ECO:0000256" key="3">
    <source>
        <dbReference type="ARBA" id="ARBA00023125"/>
    </source>
</evidence>